<comment type="caution">
    <text evidence="1">The sequence shown here is derived from an EMBL/GenBank/DDBJ whole genome shotgun (WGS) entry which is preliminary data.</text>
</comment>
<proteinExistence type="predicted"/>
<evidence type="ECO:0000313" key="2">
    <source>
        <dbReference type="Proteomes" id="UP001497525"/>
    </source>
</evidence>
<name>A0AAV2TXW0_CALDB</name>
<gene>
    <name evidence="1" type="ORF">CDAUBV1_LOCUS16168</name>
</gene>
<reference evidence="1" key="1">
    <citation type="submission" date="2024-06" db="EMBL/GenBank/DDBJ databases">
        <authorList>
            <person name="Liu X."/>
            <person name="Lenzi L."/>
            <person name="Haldenby T S."/>
            <person name="Uol C."/>
        </authorList>
    </citation>
    <scope>NUCLEOTIDE SEQUENCE</scope>
</reference>
<accession>A0AAV2TXW0</accession>
<dbReference type="EMBL" id="CAXLJL010000800">
    <property type="protein sequence ID" value="CAL5140863.1"/>
    <property type="molecule type" value="Genomic_DNA"/>
</dbReference>
<sequence length="121" mass="14047">MDEYYGPQTFNHFAKEKPTTTNQTYGFFYRDLLKEYAENEAAIQEKCQKYMSIKPEPKVVDPKPLIHKKVGYYIAPPIKEHREECAVANGTNEYPDNRLVKVKGMQMWHAHTGAIVNLKPV</sequence>
<evidence type="ECO:0000313" key="1">
    <source>
        <dbReference type="EMBL" id="CAL5140863.1"/>
    </source>
</evidence>
<organism evidence="1 2">
    <name type="scientific">Calicophoron daubneyi</name>
    <name type="common">Rumen fluke</name>
    <name type="synonym">Paramphistomum daubneyi</name>
    <dbReference type="NCBI Taxonomy" id="300641"/>
    <lineage>
        <taxon>Eukaryota</taxon>
        <taxon>Metazoa</taxon>
        <taxon>Spiralia</taxon>
        <taxon>Lophotrochozoa</taxon>
        <taxon>Platyhelminthes</taxon>
        <taxon>Trematoda</taxon>
        <taxon>Digenea</taxon>
        <taxon>Plagiorchiida</taxon>
        <taxon>Pronocephalata</taxon>
        <taxon>Paramphistomoidea</taxon>
        <taxon>Paramphistomidae</taxon>
        <taxon>Calicophoron</taxon>
    </lineage>
</organism>
<dbReference type="AlphaFoldDB" id="A0AAV2TXW0"/>
<dbReference type="Proteomes" id="UP001497525">
    <property type="component" value="Unassembled WGS sequence"/>
</dbReference>
<protein>
    <submittedName>
        <fullName evidence="1">Uncharacterized protein</fullName>
    </submittedName>
</protein>